<dbReference type="InterPro" id="IPR052027">
    <property type="entry name" value="PspC"/>
</dbReference>
<dbReference type="InterPro" id="IPR054319">
    <property type="entry name" value="PspC-rel_ToastRack"/>
</dbReference>
<dbReference type="Proteomes" id="UP000183945">
    <property type="component" value="Unassembled WGS sequence"/>
</dbReference>
<feature type="domain" description="PspC-related transmembrane region" evidence="8">
    <location>
        <begin position="204"/>
        <end position="344"/>
    </location>
</feature>
<reference evidence="11" key="1">
    <citation type="submission" date="2016-11" db="EMBL/GenBank/DDBJ databases">
        <authorList>
            <person name="Varghese N."/>
            <person name="Submissions S."/>
        </authorList>
    </citation>
    <scope>NUCLEOTIDE SEQUENCE [LARGE SCALE GENOMIC DNA]</scope>
    <source>
        <strain evidence="11">DSM 24579</strain>
    </source>
</reference>
<feature type="domain" description="PspC-related ToastRack" evidence="9">
    <location>
        <begin position="389"/>
        <end position="521"/>
    </location>
</feature>
<evidence type="ECO:0000256" key="4">
    <source>
        <dbReference type="ARBA" id="ARBA00022989"/>
    </source>
</evidence>
<sequence length="579" mass="65225">MNKTVNINLAGIFFHIDEDAYVKLQHYLEAIKRSFTNTQGKEEIIADIEARIAELFNEKRKDDRQVIGMLQVEEVIAIMGQPEDYVVDEEMFEDEPTQEKTGKTTGKQLFRDTEHSYVGGVSSGLGHYLGIDFIWIRILWILLTIFSSGAFILIYIALWLFVPEAKTTADKLAMRGEEVTISNIEKKIREGFDNVTGKVKDVDYQKYGYRAKSGASSAASAIGDVISFILKIFVKLIGIFLILVAGSALISIFIGLFTVGTFGIIDAPWSDYVEMAVSGAPLWLLWLLAFLLLGIPFFFLFILGLKILVGRLKSIGTPLILVLVGLWLLALIGGAIVGVQQATHRAFDGEHIVNQKLPVQPQDTLYLKMRNNPEYSSSIYRSGNFKIKYNKNGDRIIYGTDINLVVKSTKDSLARIEIIKSAEGKDYKEAKERAKNILYTTEINNNELFLDSYFTSNAKYKYRDQEVKVSLFLPEGTTLFAAENTGTFQRGNYMGNILNRGDTEKFLNISEDSAICEDCAEETWDEETEDEWDEEDDFNANINSGDENVSIKINRNGITVDKKSKTKKVDTLNNKSQEL</sequence>
<evidence type="ECO:0000313" key="10">
    <source>
        <dbReference type="EMBL" id="SHF56225.1"/>
    </source>
</evidence>
<evidence type="ECO:0000313" key="11">
    <source>
        <dbReference type="Proteomes" id="UP000183945"/>
    </source>
</evidence>
<keyword evidence="4 6" id="KW-1133">Transmembrane helix</keyword>
<dbReference type="Pfam" id="PF22744">
    <property type="entry name" value="Toast-rack_PspC-Cterm"/>
    <property type="match status" value="1"/>
</dbReference>
<feature type="domain" description="Phage shock protein PspC N-terminal" evidence="7">
    <location>
        <begin position="107"/>
        <end position="165"/>
    </location>
</feature>
<dbReference type="InterPro" id="IPR054321">
    <property type="entry name" value="PspC-rel_TM"/>
</dbReference>
<dbReference type="OrthoDB" id="5772680at2"/>
<feature type="transmembrane region" description="Helical" evidence="6">
    <location>
        <begin position="138"/>
        <end position="162"/>
    </location>
</feature>
<comment type="subcellular location">
    <subcellularLocation>
        <location evidence="1">Cell membrane</location>
        <topology evidence="1">Single-pass membrane protein</topology>
    </subcellularLocation>
</comment>
<dbReference type="RefSeq" id="WP_072876508.1">
    <property type="nucleotide sequence ID" value="NZ_FQVT01000001.1"/>
</dbReference>
<accession>A0A1M5CN89</accession>
<protein>
    <submittedName>
        <fullName evidence="10">Phage shock protein C (PspC) family protein</fullName>
    </submittedName>
</protein>
<dbReference type="PANTHER" id="PTHR33885">
    <property type="entry name" value="PHAGE SHOCK PROTEIN C"/>
    <property type="match status" value="1"/>
</dbReference>
<evidence type="ECO:0000256" key="3">
    <source>
        <dbReference type="ARBA" id="ARBA00022692"/>
    </source>
</evidence>
<evidence type="ECO:0000256" key="5">
    <source>
        <dbReference type="ARBA" id="ARBA00023136"/>
    </source>
</evidence>
<name>A0A1M5CN89_SALEC</name>
<evidence type="ECO:0000259" key="7">
    <source>
        <dbReference type="Pfam" id="PF04024"/>
    </source>
</evidence>
<gene>
    <name evidence="10" type="ORF">SAMN05444483_101599</name>
</gene>
<dbReference type="PANTHER" id="PTHR33885:SF3">
    <property type="entry name" value="PHAGE SHOCK PROTEIN C"/>
    <property type="match status" value="1"/>
</dbReference>
<dbReference type="EMBL" id="FQVT01000001">
    <property type="protein sequence ID" value="SHF56225.1"/>
    <property type="molecule type" value="Genomic_DNA"/>
</dbReference>
<keyword evidence="2" id="KW-1003">Cell membrane</keyword>
<proteinExistence type="predicted"/>
<evidence type="ECO:0000256" key="2">
    <source>
        <dbReference type="ARBA" id="ARBA00022475"/>
    </source>
</evidence>
<evidence type="ECO:0000259" key="8">
    <source>
        <dbReference type="Pfam" id="PF22571"/>
    </source>
</evidence>
<dbReference type="InterPro" id="IPR007168">
    <property type="entry name" value="Phageshock_PspC_N"/>
</dbReference>
<feature type="transmembrane region" description="Helical" evidence="6">
    <location>
        <begin position="285"/>
        <end position="307"/>
    </location>
</feature>
<evidence type="ECO:0000259" key="9">
    <source>
        <dbReference type="Pfam" id="PF22744"/>
    </source>
</evidence>
<dbReference type="Pfam" id="PF22571">
    <property type="entry name" value="LiaI-LiaF-TM_PspC"/>
    <property type="match status" value="1"/>
</dbReference>
<keyword evidence="3 6" id="KW-0812">Transmembrane</keyword>
<feature type="transmembrane region" description="Helical" evidence="6">
    <location>
        <begin position="236"/>
        <end position="265"/>
    </location>
</feature>
<organism evidence="10 11">
    <name type="scientific">Salegentibacter echinorum</name>
    <dbReference type="NCBI Taxonomy" id="1073325"/>
    <lineage>
        <taxon>Bacteria</taxon>
        <taxon>Pseudomonadati</taxon>
        <taxon>Bacteroidota</taxon>
        <taxon>Flavobacteriia</taxon>
        <taxon>Flavobacteriales</taxon>
        <taxon>Flavobacteriaceae</taxon>
        <taxon>Salegentibacter</taxon>
    </lineage>
</organism>
<dbReference type="STRING" id="1073325.SAMN05444483_101599"/>
<dbReference type="GO" id="GO:0005886">
    <property type="term" value="C:plasma membrane"/>
    <property type="evidence" value="ECO:0007669"/>
    <property type="project" value="UniProtKB-SubCell"/>
</dbReference>
<feature type="transmembrane region" description="Helical" evidence="6">
    <location>
        <begin position="319"/>
        <end position="339"/>
    </location>
</feature>
<dbReference type="Pfam" id="PF04024">
    <property type="entry name" value="PspC"/>
    <property type="match status" value="1"/>
</dbReference>
<evidence type="ECO:0000256" key="1">
    <source>
        <dbReference type="ARBA" id="ARBA00004162"/>
    </source>
</evidence>
<keyword evidence="11" id="KW-1185">Reference proteome</keyword>
<evidence type="ECO:0000256" key="6">
    <source>
        <dbReference type="SAM" id="Phobius"/>
    </source>
</evidence>
<dbReference type="AlphaFoldDB" id="A0A1M5CN89"/>
<keyword evidence="5 6" id="KW-0472">Membrane</keyword>